<proteinExistence type="predicted"/>
<dbReference type="EMBL" id="CP035108">
    <property type="protein sequence ID" value="QAR32059.1"/>
    <property type="molecule type" value="Genomic_DNA"/>
</dbReference>
<dbReference type="InterPro" id="IPR003729">
    <property type="entry name" value="Bi_nuclease_dom"/>
</dbReference>
<dbReference type="Pfam" id="PF02577">
    <property type="entry name" value="BFN_dom"/>
    <property type="match status" value="1"/>
</dbReference>
<dbReference type="InterPro" id="IPR036104">
    <property type="entry name" value="BFN_sf"/>
</dbReference>
<dbReference type="Gene3D" id="3.10.690.10">
    <property type="entry name" value="Bifunctional nuclease domain"/>
    <property type="match status" value="1"/>
</dbReference>
<dbReference type="SUPFAM" id="SSF103256">
    <property type="entry name" value="Hypothetical protein TM0160"/>
    <property type="match status" value="1"/>
</dbReference>
<dbReference type="Proteomes" id="UP000287502">
    <property type="component" value="Chromosome"/>
</dbReference>
<evidence type="ECO:0000313" key="3">
    <source>
        <dbReference type="Proteomes" id="UP000287502"/>
    </source>
</evidence>
<organism evidence="2 3">
    <name type="scientific">Geovibrio thiophilus</name>
    <dbReference type="NCBI Taxonomy" id="139438"/>
    <lineage>
        <taxon>Bacteria</taxon>
        <taxon>Pseudomonadati</taxon>
        <taxon>Deferribacterota</taxon>
        <taxon>Deferribacteres</taxon>
        <taxon>Deferribacterales</taxon>
        <taxon>Geovibrionaceae</taxon>
        <taxon>Geovibrio</taxon>
    </lineage>
</organism>
<gene>
    <name evidence="2" type="ORF">EP073_01165</name>
</gene>
<evidence type="ECO:0000259" key="1">
    <source>
        <dbReference type="PROSITE" id="PS51658"/>
    </source>
</evidence>
<evidence type="ECO:0000313" key="2">
    <source>
        <dbReference type="EMBL" id="QAR32059.1"/>
    </source>
</evidence>
<dbReference type="PROSITE" id="PS51658">
    <property type="entry name" value="BFN"/>
    <property type="match status" value="1"/>
</dbReference>
<name>A0A3R5UW95_9BACT</name>
<dbReference type="KEGG" id="gtl:EP073_01165"/>
<dbReference type="OrthoDB" id="9788698at2"/>
<protein>
    <submittedName>
        <fullName evidence="2">Bifunctional nuclease family protein</fullName>
    </submittedName>
</protein>
<dbReference type="AlphaFoldDB" id="A0A3R5UW95"/>
<dbReference type="GO" id="GO:0004518">
    <property type="term" value="F:nuclease activity"/>
    <property type="evidence" value="ECO:0007669"/>
    <property type="project" value="InterPro"/>
</dbReference>
<accession>A0A3R5UW95</accession>
<feature type="domain" description="BFN" evidence="1">
    <location>
        <begin position="19"/>
        <end position="151"/>
    </location>
</feature>
<reference evidence="2 3" key="1">
    <citation type="submission" date="2019-01" db="EMBL/GenBank/DDBJ databases">
        <title>Geovibrio thiophilus DSM 11263, complete genome.</title>
        <authorList>
            <person name="Spring S."/>
            <person name="Bunk B."/>
            <person name="Sproer C."/>
        </authorList>
    </citation>
    <scope>NUCLEOTIDE SEQUENCE [LARGE SCALE GENOMIC DNA]</scope>
    <source>
        <strain evidence="2 3">DSM 11263</strain>
    </source>
</reference>
<keyword evidence="3" id="KW-1185">Reference proteome</keyword>
<sequence>MRVFLNCQPHADSGGQRFMFEAGVKCVIKEPITSRYVMMIETICGQYLIPITIGTFEAEAIYQELNRIPSPRPMTHQFIGGILGVLDGVYVENVIIDNVEKGVFTAKLNIHTEGESKTVDCRPSDGVALALHMSVPLFIEEQVVSKSCCIERTGLTIAEERALFGIIDDQGTTFWNV</sequence>